<keyword evidence="7 10" id="KW-0472">Membrane</keyword>
<accession>A0A0F8XXJ6</accession>
<evidence type="ECO:0000256" key="6">
    <source>
        <dbReference type="ARBA" id="ARBA00023098"/>
    </source>
</evidence>
<dbReference type="SMART" id="SM01207">
    <property type="entry name" value="G3P_acyltransf"/>
    <property type="match status" value="1"/>
</dbReference>
<feature type="transmembrane region" description="Helical" evidence="10">
    <location>
        <begin position="57"/>
        <end position="78"/>
    </location>
</feature>
<name>A0A0F8XXJ6_9ZZZZ</name>
<keyword evidence="9" id="KW-1208">Phospholipid metabolism</keyword>
<evidence type="ECO:0000256" key="3">
    <source>
        <dbReference type="ARBA" id="ARBA00022679"/>
    </source>
</evidence>
<evidence type="ECO:0000256" key="2">
    <source>
        <dbReference type="ARBA" id="ARBA00022516"/>
    </source>
</evidence>
<dbReference type="HAMAP" id="MF_01043">
    <property type="entry name" value="PlsY"/>
    <property type="match status" value="1"/>
</dbReference>
<feature type="transmembrane region" description="Helical" evidence="10">
    <location>
        <begin position="140"/>
        <end position="156"/>
    </location>
</feature>
<reference evidence="11" key="1">
    <citation type="journal article" date="2015" name="Nature">
        <title>Complex archaea that bridge the gap between prokaryotes and eukaryotes.</title>
        <authorList>
            <person name="Spang A."/>
            <person name="Saw J.H."/>
            <person name="Jorgensen S.L."/>
            <person name="Zaremba-Niedzwiedzka K."/>
            <person name="Martijn J."/>
            <person name="Lind A.E."/>
            <person name="van Eijk R."/>
            <person name="Schleper C."/>
            <person name="Guy L."/>
            <person name="Ettema T.J."/>
        </authorList>
    </citation>
    <scope>NUCLEOTIDE SEQUENCE</scope>
</reference>
<keyword evidence="3" id="KW-0808">Transferase</keyword>
<comment type="caution">
    <text evidence="11">The sequence shown here is derived from an EMBL/GenBank/DDBJ whole genome shotgun (WGS) entry which is preliminary data.</text>
</comment>
<feature type="transmembrane region" description="Helical" evidence="10">
    <location>
        <begin position="90"/>
        <end position="109"/>
    </location>
</feature>
<keyword evidence="2" id="KW-0444">Lipid biosynthesis</keyword>
<dbReference type="GO" id="GO:0008654">
    <property type="term" value="P:phospholipid biosynthetic process"/>
    <property type="evidence" value="ECO:0007669"/>
    <property type="project" value="UniProtKB-KW"/>
</dbReference>
<evidence type="ECO:0000256" key="9">
    <source>
        <dbReference type="ARBA" id="ARBA00023264"/>
    </source>
</evidence>
<evidence type="ECO:0000256" key="7">
    <source>
        <dbReference type="ARBA" id="ARBA00023136"/>
    </source>
</evidence>
<sequence>GIDLREHGSGNVGAANTFRVLGPVPGIIVLFIDVLKGLIAVLLISRLAMGSSLSSEWVKVFCGIAAICGHNWTIFLRFKGGRGVATSTGVFLGLAWQAMLLVILVWLVIVALTRYISLGSILGAVALPILVYTLNAPLPYLFFSVLASLLVIIKHIPNIKRLIKGKENRLSFRKK</sequence>
<keyword evidence="4 10" id="KW-0812">Transmembrane</keyword>
<organism evidence="11">
    <name type="scientific">marine sediment metagenome</name>
    <dbReference type="NCBI Taxonomy" id="412755"/>
    <lineage>
        <taxon>unclassified sequences</taxon>
        <taxon>metagenomes</taxon>
        <taxon>ecological metagenomes</taxon>
    </lineage>
</organism>
<feature type="non-terminal residue" evidence="11">
    <location>
        <position position="1"/>
    </location>
</feature>
<dbReference type="PANTHER" id="PTHR30309">
    <property type="entry name" value="INNER MEMBRANE PROTEIN YGIH"/>
    <property type="match status" value="1"/>
</dbReference>
<dbReference type="EMBL" id="LAZR01056607">
    <property type="protein sequence ID" value="KKK73837.1"/>
    <property type="molecule type" value="Genomic_DNA"/>
</dbReference>
<dbReference type="GO" id="GO:0005886">
    <property type="term" value="C:plasma membrane"/>
    <property type="evidence" value="ECO:0007669"/>
    <property type="project" value="InterPro"/>
</dbReference>
<proteinExistence type="inferred from homology"/>
<dbReference type="Pfam" id="PF02660">
    <property type="entry name" value="G3P_acyltransf"/>
    <property type="match status" value="1"/>
</dbReference>
<keyword evidence="6" id="KW-0443">Lipid metabolism</keyword>
<dbReference type="NCBIfam" id="TIGR00023">
    <property type="entry name" value="glycerol-3-phosphate 1-O-acyltransferase PlsY"/>
    <property type="match status" value="1"/>
</dbReference>
<evidence type="ECO:0000313" key="11">
    <source>
        <dbReference type="EMBL" id="KKK73837.1"/>
    </source>
</evidence>
<evidence type="ECO:0000256" key="8">
    <source>
        <dbReference type="ARBA" id="ARBA00023209"/>
    </source>
</evidence>
<evidence type="ECO:0000256" key="4">
    <source>
        <dbReference type="ARBA" id="ARBA00022692"/>
    </source>
</evidence>
<keyword evidence="5 10" id="KW-1133">Transmembrane helix</keyword>
<evidence type="ECO:0000256" key="5">
    <source>
        <dbReference type="ARBA" id="ARBA00022989"/>
    </source>
</evidence>
<dbReference type="InterPro" id="IPR003811">
    <property type="entry name" value="G3P_acylTferase_PlsY"/>
</dbReference>
<evidence type="ECO:0000256" key="1">
    <source>
        <dbReference type="ARBA" id="ARBA00022475"/>
    </source>
</evidence>
<keyword evidence="8" id="KW-0594">Phospholipid biosynthesis</keyword>
<gene>
    <name evidence="11" type="ORF">LCGC14_2889800</name>
</gene>
<keyword evidence="1" id="KW-1003">Cell membrane</keyword>
<feature type="transmembrane region" description="Helical" evidence="10">
    <location>
        <begin position="20"/>
        <end position="45"/>
    </location>
</feature>
<dbReference type="PANTHER" id="PTHR30309:SF0">
    <property type="entry name" value="GLYCEROL-3-PHOSPHATE ACYLTRANSFERASE-RELATED"/>
    <property type="match status" value="1"/>
</dbReference>
<dbReference type="GO" id="GO:0043772">
    <property type="term" value="F:acyl-phosphate glycerol-3-phosphate acyltransferase activity"/>
    <property type="evidence" value="ECO:0007669"/>
    <property type="project" value="InterPro"/>
</dbReference>
<dbReference type="AlphaFoldDB" id="A0A0F8XXJ6"/>
<evidence type="ECO:0000256" key="10">
    <source>
        <dbReference type="SAM" id="Phobius"/>
    </source>
</evidence>
<protein>
    <submittedName>
        <fullName evidence="11">Uncharacterized protein</fullName>
    </submittedName>
</protein>